<dbReference type="PANTHER" id="PTHR43808:SF31">
    <property type="entry name" value="N-ACETYL-L-CITRULLINE DEACETYLASE"/>
    <property type="match status" value="1"/>
</dbReference>
<dbReference type="EMBL" id="SKBM01000018">
    <property type="protein sequence ID" value="TCZ57849.1"/>
    <property type="molecule type" value="Genomic_DNA"/>
</dbReference>
<dbReference type="GO" id="GO:0008777">
    <property type="term" value="F:acetylornithine deacetylase activity"/>
    <property type="evidence" value="ECO:0007669"/>
    <property type="project" value="UniProtKB-EC"/>
</dbReference>
<evidence type="ECO:0000256" key="6">
    <source>
        <dbReference type="ARBA" id="ARBA00022723"/>
    </source>
</evidence>
<keyword evidence="4" id="KW-0055">Arginine biosynthesis</keyword>
<evidence type="ECO:0000256" key="1">
    <source>
        <dbReference type="ARBA" id="ARBA00001947"/>
    </source>
</evidence>
<evidence type="ECO:0000313" key="12">
    <source>
        <dbReference type="EMBL" id="TCZ57849.1"/>
    </source>
</evidence>
<comment type="cofactor">
    <cofactor evidence="1">
        <name>Zn(2+)</name>
        <dbReference type="ChEBI" id="CHEBI:29105"/>
    </cofactor>
</comment>
<dbReference type="PANTHER" id="PTHR43808">
    <property type="entry name" value="ACETYLORNITHINE DEACETYLASE"/>
    <property type="match status" value="1"/>
</dbReference>
<gene>
    <name evidence="12" type="primary">argE</name>
    <name evidence="12" type="ORF">EXY23_17980</name>
</gene>
<evidence type="ECO:0000256" key="4">
    <source>
        <dbReference type="ARBA" id="ARBA00022571"/>
    </source>
</evidence>
<feature type="compositionally biased region" description="Basic and acidic residues" evidence="10">
    <location>
        <begin position="1"/>
        <end position="24"/>
    </location>
</feature>
<keyword evidence="8" id="KW-0862">Zinc</keyword>
<keyword evidence="3" id="KW-0963">Cytoplasm</keyword>
<dbReference type="InterPro" id="IPR001261">
    <property type="entry name" value="ArgE/DapE_CS"/>
</dbReference>
<dbReference type="Proteomes" id="UP000295023">
    <property type="component" value="Unassembled WGS sequence"/>
</dbReference>
<dbReference type="GO" id="GO:0006526">
    <property type="term" value="P:L-arginine biosynthetic process"/>
    <property type="evidence" value="ECO:0007669"/>
    <property type="project" value="UniProtKB-KW"/>
</dbReference>
<dbReference type="OrthoDB" id="9809784at2"/>
<comment type="caution">
    <text evidence="12">The sequence shown here is derived from an EMBL/GenBank/DDBJ whole genome shotgun (WGS) entry which is preliminary data.</text>
</comment>
<organism evidence="12 13">
    <name type="scientific">Roseicella aquatilis</name>
    <dbReference type="NCBI Taxonomy" id="2527868"/>
    <lineage>
        <taxon>Bacteria</taxon>
        <taxon>Pseudomonadati</taxon>
        <taxon>Pseudomonadota</taxon>
        <taxon>Alphaproteobacteria</taxon>
        <taxon>Acetobacterales</taxon>
        <taxon>Roseomonadaceae</taxon>
        <taxon>Roseicella</taxon>
    </lineage>
</organism>
<dbReference type="InterPro" id="IPR011650">
    <property type="entry name" value="Peptidase_M20_dimer"/>
</dbReference>
<comment type="similarity">
    <text evidence="2">Belongs to the peptidase M20A family. ArgE subfamily.</text>
</comment>
<evidence type="ECO:0000256" key="2">
    <source>
        <dbReference type="ARBA" id="ARBA00005691"/>
    </source>
</evidence>
<dbReference type="NCBIfam" id="NF005710">
    <property type="entry name" value="PRK07522.1"/>
    <property type="match status" value="1"/>
</dbReference>
<dbReference type="SUPFAM" id="SSF55031">
    <property type="entry name" value="Bacterial exopeptidase dimerisation domain"/>
    <property type="match status" value="1"/>
</dbReference>
<evidence type="ECO:0000256" key="7">
    <source>
        <dbReference type="ARBA" id="ARBA00022801"/>
    </source>
</evidence>
<dbReference type="InterPro" id="IPR010169">
    <property type="entry name" value="AcOrn-deacetyl"/>
</dbReference>
<feature type="domain" description="Peptidase M20 dimerisation" evidence="11">
    <location>
        <begin position="217"/>
        <end position="324"/>
    </location>
</feature>
<protein>
    <submittedName>
        <fullName evidence="12">Acetylornithine deacetylase</fullName>
        <ecNumber evidence="12">3.5.1.16</ecNumber>
    </submittedName>
</protein>
<dbReference type="InterPro" id="IPR050072">
    <property type="entry name" value="Peptidase_M20A"/>
</dbReference>
<evidence type="ECO:0000259" key="11">
    <source>
        <dbReference type="Pfam" id="PF07687"/>
    </source>
</evidence>
<keyword evidence="7 12" id="KW-0378">Hydrolase</keyword>
<evidence type="ECO:0000256" key="8">
    <source>
        <dbReference type="ARBA" id="ARBA00022833"/>
    </source>
</evidence>
<evidence type="ECO:0000256" key="3">
    <source>
        <dbReference type="ARBA" id="ARBA00022490"/>
    </source>
</evidence>
<evidence type="ECO:0000313" key="13">
    <source>
        <dbReference type="Proteomes" id="UP000295023"/>
    </source>
</evidence>
<dbReference type="PROSITE" id="PS00759">
    <property type="entry name" value="ARGE_DAPE_CPG2_2"/>
    <property type="match status" value="1"/>
</dbReference>
<dbReference type="Pfam" id="PF01546">
    <property type="entry name" value="Peptidase_M20"/>
    <property type="match status" value="1"/>
</dbReference>
<keyword evidence="13" id="KW-1185">Reference proteome</keyword>
<dbReference type="EC" id="3.5.1.16" evidence="12"/>
<accession>A0A4R4DEN3</accession>
<feature type="region of interest" description="Disordered" evidence="10">
    <location>
        <begin position="1"/>
        <end position="37"/>
    </location>
</feature>
<keyword evidence="6" id="KW-0479">Metal-binding</keyword>
<dbReference type="InterPro" id="IPR036264">
    <property type="entry name" value="Bact_exopeptidase_dim_dom"/>
</dbReference>
<reference evidence="12 13" key="1">
    <citation type="submission" date="2019-03" db="EMBL/GenBank/DDBJ databases">
        <title>Paracraurococcus aquatilis NE82 genome sequence.</title>
        <authorList>
            <person name="Zhao Y."/>
            <person name="Du Z."/>
        </authorList>
    </citation>
    <scope>NUCLEOTIDE SEQUENCE [LARGE SCALE GENOMIC DNA]</scope>
    <source>
        <strain evidence="12 13">NE82</strain>
    </source>
</reference>
<dbReference type="NCBIfam" id="TIGR01892">
    <property type="entry name" value="AcOrn-deacetyl"/>
    <property type="match status" value="1"/>
</dbReference>
<sequence length="431" mass="45512">MHEVGDDIRAGPRAGHGDAGRPRACDLPPPGLPTRTPRIDCTGETSMFDEAVTLLARLVSFDTTSRTSNLPLIRWVEAWLAAQGVESRVTLDGSGEKANLHATVGPRVPGGIALSAHVDCVPVEGQAWQADPFTLRRQDGRLIGRGTADMKGFAACAIAMLPRLAAMELRRPVHLCLTHDEETTAEGARRLVPHLGAGQPPPALCIVGEPTGMAPVIGQKGYASWDVTVTGLSGHSSRTTGTANALQAAAEGVAWLSAKAREFAAQGRRAEGFEPPWTTVHVGTFQAGTILNIVPDRAHFTFEVRSVPGDDPVAVLDGLAAFLEGTVLPPLRAVAPEARLIVSRRAHLPAFALPEDAPLTLMMQRLTGSNGTARVSYGTEAGFFHEAGIATIVCGPGHIAQAHQPEEWLAESQVAACLDVIERLGGEMARA</sequence>
<dbReference type="GO" id="GO:0046872">
    <property type="term" value="F:metal ion binding"/>
    <property type="evidence" value="ECO:0007669"/>
    <property type="project" value="UniProtKB-KW"/>
</dbReference>
<dbReference type="SUPFAM" id="SSF53187">
    <property type="entry name" value="Zn-dependent exopeptidases"/>
    <property type="match status" value="1"/>
</dbReference>
<dbReference type="Gene3D" id="3.40.630.10">
    <property type="entry name" value="Zn peptidases"/>
    <property type="match status" value="1"/>
</dbReference>
<dbReference type="AlphaFoldDB" id="A0A4R4DEN3"/>
<dbReference type="InterPro" id="IPR002933">
    <property type="entry name" value="Peptidase_M20"/>
</dbReference>
<keyword evidence="9" id="KW-0170">Cobalt</keyword>
<dbReference type="Pfam" id="PF07687">
    <property type="entry name" value="M20_dimer"/>
    <property type="match status" value="1"/>
</dbReference>
<dbReference type="CDD" id="cd03894">
    <property type="entry name" value="M20_ArgE"/>
    <property type="match status" value="1"/>
</dbReference>
<dbReference type="Gene3D" id="3.30.70.360">
    <property type="match status" value="1"/>
</dbReference>
<proteinExistence type="inferred from homology"/>
<keyword evidence="5" id="KW-0028">Amino-acid biosynthesis</keyword>
<evidence type="ECO:0000256" key="5">
    <source>
        <dbReference type="ARBA" id="ARBA00022605"/>
    </source>
</evidence>
<evidence type="ECO:0000256" key="9">
    <source>
        <dbReference type="ARBA" id="ARBA00023285"/>
    </source>
</evidence>
<name>A0A4R4DEN3_9PROT</name>
<evidence type="ECO:0000256" key="10">
    <source>
        <dbReference type="SAM" id="MobiDB-lite"/>
    </source>
</evidence>